<keyword evidence="5" id="KW-0732">Signal</keyword>
<proteinExistence type="inferred from homology"/>
<evidence type="ECO:0000313" key="15">
    <source>
        <dbReference type="Proteomes" id="UP000479293"/>
    </source>
</evidence>
<comment type="similarity">
    <text evidence="10 11">Belongs to the TonB-dependent receptor family.</text>
</comment>
<dbReference type="Gene3D" id="2.170.130.10">
    <property type="entry name" value="TonB-dependent receptor, plug domain"/>
    <property type="match status" value="1"/>
</dbReference>
<evidence type="ECO:0000313" key="14">
    <source>
        <dbReference type="EMBL" id="MPR36470.1"/>
    </source>
</evidence>
<dbReference type="Pfam" id="PF07715">
    <property type="entry name" value="Plug"/>
    <property type="match status" value="1"/>
</dbReference>
<evidence type="ECO:0000259" key="13">
    <source>
        <dbReference type="Pfam" id="PF07715"/>
    </source>
</evidence>
<dbReference type="PANTHER" id="PTHR30069">
    <property type="entry name" value="TONB-DEPENDENT OUTER MEMBRANE RECEPTOR"/>
    <property type="match status" value="1"/>
</dbReference>
<organism evidence="14 15">
    <name type="scientific">Salmonirosea aquatica</name>
    <dbReference type="NCBI Taxonomy" id="2654236"/>
    <lineage>
        <taxon>Bacteria</taxon>
        <taxon>Pseudomonadati</taxon>
        <taxon>Bacteroidota</taxon>
        <taxon>Cytophagia</taxon>
        <taxon>Cytophagales</taxon>
        <taxon>Spirosomataceae</taxon>
        <taxon>Salmonirosea</taxon>
    </lineage>
</organism>
<dbReference type="Proteomes" id="UP000479293">
    <property type="component" value="Unassembled WGS sequence"/>
</dbReference>
<comment type="caution">
    <text evidence="14">The sequence shown here is derived from an EMBL/GenBank/DDBJ whole genome shotgun (WGS) entry which is preliminary data.</text>
</comment>
<dbReference type="PANTHER" id="PTHR30069:SF29">
    <property type="entry name" value="HEMOGLOBIN AND HEMOGLOBIN-HAPTOGLOBIN-BINDING PROTEIN 1-RELATED"/>
    <property type="match status" value="1"/>
</dbReference>
<evidence type="ECO:0000256" key="2">
    <source>
        <dbReference type="ARBA" id="ARBA00022448"/>
    </source>
</evidence>
<evidence type="ECO:0000256" key="8">
    <source>
        <dbReference type="ARBA" id="ARBA00023170"/>
    </source>
</evidence>
<dbReference type="EMBL" id="WHLY01000002">
    <property type="protein sequence ID" value="MPR36470.1"/>
    <property type="molecule type" value="Genomic_DNA"/>
</dbReference>
<evidence type="ECO:0000256" key="6">
    <source>
        <dbReference type="ARBA" id="ARBA00023077"/>
    </source>
</evidence>
<evidence type="ECO:0000259" key="12">
    <source>
        <dbReference type="Pfam" id="PF00593"/>
    </source>
</evidence>
<evidence type="ECO:0000256" key="9">
    <source>
        <dbReference type="ARBA" id="ARBA00023237"/>
    </source>
</evidence>
<dbReference type="Pfam" id="PF00593">
    <property type="entry name" value="TonB_dep_Rec_b-barrel"/>
    <property type="match status" value="1"/>
</dbReference>
<keyword evidence="3 10" id="KW-1134">Transmembrane beta strand</keyword>
<dbReference type="GO" id="GO:0015344">
    <property type="term" value="F:siderophore uptake transmembrane transporter activity"/>
    <property type="evidence" value="ECO:0007669"/>
    <property type="project" value="TreeGrafter"/>
</dbReference>
<dbReference type="AlphaFoldDB" id="A0A7C9FFB7"/>
<evidence type="ECO:0000256" key="10">
    <source>
        <dbReference type="PROSITE-ProRule" id="PRU01360"/>
    </source>
</evidence>
<keyword evidence="7 10" id="KW-0472">Membrane</keyword>
<dbReference type="Gene3D" id="2.40.170.20">
    <property type="entry name" value="TonB-dependent receptor, beta-barrel domain"/>
    <property type="match status" value="1"/>
</dbReference>
<keyword evidence="9 10" id="KW-0998">Cell outer membrane</keyword>
<sequence>MKNHIPLFLSTSILLLPYLTVAQSDTLEVNQLEEVKVTAFESKRTVLETTASVGIISPRTLERFAATTFTNAVNTVPGVRMEERSPGSYRFSVRGSLLRSPFGVRNVKFYWNGIPFTDANGNTPLNSLDFNSVGRMEIIKGPGSSIYGAGTGGVVLLSTSGVAESNKIEQSLGYGKYGYQSRNTEVKVGDVAVRYGHQQQEGYREQSSMVRDVFQFNSTSHIGEKSSLSLLGIYSDLHYQTPGGINLAQYQKDPTLARQPTPTLPGSVIQNAGIYTRYTLLGVQHRYALSTHWDQSLSLYVSANDFANPFISNYEKRDEQGFGGRNVWTFSKDFGKTDLQWTSGFEWQYGKSAQRNYENAQGTPAGFQTSEDIRSANASAFTQAELQFLQSFTLNAGISLNAYQFSYERFFPAPYENQQLKFNEVVSPRLALNKTFLQNWSLTASLSSGYSPPTLQEIRPSAGGFRADLQPEVGLNKELSLRRVGNRFQVEVNAYQFSLNQMIVRRSDAQGAEFFINAGKTNQKGLEWRFDYEVLQNLGFVQSLKIWNAGNLTNYRFRNYQQADTDLNGNRLPGIPAFSQNTGLDLGLRKGIALYATYQFVDKVFLNDANSVEAPSYDQISLRIVWKKNWGQHLYSELSASADYVSADIYSLGYDLNAFGNRYYNGAPKQNQWMGIKAGWRW</sequence>
<evidence type="ECO:0000256" key="3">
    <source>
        <dbReference type="ARBA" id="ARBA00022452"/>
    </source>
</evidence>
<evidence type="ECO:0000256" key="1">
    <source>
        <dbReference type="ARBA" id="ARBA00004571"/>
    </source>
</evidence>
<keyword evidence="6 11" id="KW-0798">TonB box</keyword>
<reference evidence="14 15" key="1">
    <citation type="submission" date="2019-10" db="EMBL/GenBank/DDBJ databases">
        <title>Draft Genome Sequence of Cytophagaceae sp. SJW1-29.</title>
        <authorList>
            <person name="Choi A."/>
        </authorList>
    </citation>
    <scope>NUCLEOTIDE SEQUENCE [LARGE SCALE GENOMIC DNA]</scope>
    <source>
        <strain evidence="14 15">SJW1-29</strain>
    </source>
</reference>
<evidence type="ECO:0000256" key="7">
    <source>
        <dbReference type="ARBA" id="ARBA00023136"/>
    </source>
</evidence>
<keyword evidence="4 10" id="KW-0812">Transmembrane</keyword>
<dbReference type="PROSITE" id="PS52016">
    <property type="entry name" value="TONB_DEPENDENT_REC_3"/>
    <property type="match status" value="1"/>
</dbReference>
<keyword evidence="2 10" id="KW-0813">Transport</keyword>
<accession>A0A7C9FFB7</accession>
<dbReference type="InterPro" id="IPR037066">
    <property type="entry name" value="Plug_dom_sf"/>
</dbReference>
<evidence type="ECO:0000256" key="11">
    <source>
        <dbReference type="RuleBase" id="RU003357"/>
    </source>
</evidence>
<name>A0A7C9FFB7_9BACT</name>
<protein>
    <submittedName>
        <fullName evidence="14">TonB-dependent receptor plug domain-containing protein</fullName>
    </submittedName>
</protein>
<feature type="domain" description="TonB-dependent receptor plug" evidence="13">
    <location>
        <begin position="46"/>
        <end position="154"/>
    </location>
</feature>
<gene>
    <name evidence="14" type="ORF">GBK04_24810</name>
</gene>
<keyword evidence="8 14" id="KW-0675">Receptor</keyword>
<feature type="domain" description="TonB-dependent receptor-like beta-barrel" evidence="12">
    <location>
        <begin position="220"/>
        <end position="641"/>
    </location>
</feature>
<dbReference type="InterPro" id="IPR012910">
    <property type="entry name" value="Plug_dom"/>
</dbReference>
<dbReference type="InterPro" id="IPR039426">
    <property type="entry name" value="TonB-dep_rcpt-like"/>
</dbReference>
<keyword evidence="15" id="KW-1185">Reference proteome</keyword>
<evidence type="ECO:0000256" key="5">
    <source>
        <dbReference type="ARBA" id="ARBA00022729"/>
    </source>
</evidence>
<dbReference type="GO" id="GO:0009279">
    <property type="term" value="C:cell outer membrane"/>
    <property type="evidence" value="ECO:0007669"/>
    <property type="project" value="UniProtKB-SubCell"/>
</dbReference>
<dbReference type="InterPro" id="IPR036942">
    <property type="entry name" value="Beta-barrel_TonB_sf"/>
</dbReference>
<dbReference type="GO" id="GO:0044718">
    <property type="term" value="P:siderophore transmembrane transport"/>
    <property type="evidence" value="ECO:0007669"/>
    <property type="project" value="TreeGrafter"/>
</dbReference>
<evidence type="ECO:0000256" key="4">
    <source>
        <dbReference type="ARBA" id="ARBA00022692"/>
    </source>
</evidence>
<dbReference type="SUPFAM" id="SSF56935">
    <property type="entry name" value="Porins"/>
    <property type="match status" value="1"/>
</dbReference>
<comment type="subcellular location">
    <subcellularLocation>
        <location evidence="1 10">Cell outer membrane</location>
        <topology evidence="1 10">Multi-pass membrane protein</topology>
    </subcellularLocation>
</comment>
<dbReference type="InterPro" id="IPR000531">
    <property type="entry name" value="Beta-barrel_TonB"/>
</dbReference>
<dbReference type="RefSeq" id="WP_152764393.1">
    <property type="nucleotide sequence ID" value="NZ_WHLY01000002.1"/>
</dbReference>